<protein>
    <submittedName>
        <fullName evidence="1">Uncharacterized protein</fullName>
    </submittedName>
</protein>
<keyword evidence="2" id="KW-1185">Reference proteome</keyword>
<gene>
    <name evidence="1" type="ORF">LPLAT_LOCUS4528</name>
</gene>
<evidence type="ECO:0000313" key="2">
    <source>
        <dbReference type="Proteomes" id="UP001497644"/>
    </source>
</evidence>
<dbReference type="AlphaFoldDB" id="A0AAV2NHC7"/>
<accession>A0AAV2NHC7</accession>
<name>A0AAV2NHC7_9HYME</name>
<dbReference type="EMBL" id="OZ034837">
    <property type="protein sequence ID" value="CAL1678746.1"/>
    <property type="molecule type" value="Genomic_DNA"/>
</dbReference>
<sequence length="72" mass="7961">MTSIRTTTPAGDPFALQRQVKSRQICACKSLINDNQQVPKGQQAIRLLASRCCRKIACASLKWPGWSSSKNL</sequence>
<evidence type="ECO:0000313" key="1">
    <source>
        <dbReference type="EMBL" id="CAL1678746.1"/>
    </source>
</evidence>
<dbReference type="Proteomes" id="UP001497644">
    <property type="component" value="Chromosome 14"/>
</dbReference>
<reference evidence="1" key="1">
    <citation type="submission" date="2024-04" db="EMBL/GenBank/DDBJ databases">
        <authorList>
            <consortium name="Molecular Ecology Group"/>
        </authorList>
    </citation>
    <scope>NUCLEOTIDE SEQUENCE</scope>
</reference>
<organism evidence="1 2">
    <name type="scientific">Lasius platythorax</name>
    <dbReference type="NCBI Taxonomy" id="488582"/>
    <lineage>
        <taxon>Eukaryota</taxon>
        <taxon>Metazoa</taxon>
        <taxon>Ecdysozoa</taxon>
        <taxon>Arthropoda</taxon>
        <taxon>Hexapoda</taxon>
        <taxon>Insecta</taxon>
        <taxon>Pterygota</taxon>
        <taxon>Neoptera</taxon>
        <taxon>Endopterygota</taxon>
        <taxon>Hymenoptera</taxon>
        <taxon>Apocrita</taxon>
        <taxon>Aculeata</taxon>
        <taxon>Formicoidea</taxon>
        <taxon>Formicidae</taxon>
        <taxon>Formicinae</taxon>
        <taxon>Lasius</taxon>
        <taxon>Lasius</taxon>
    </lineage>
</organism>
<proteinExistence type="predicted"/>